<dbReference type="SMART" id="SM00953">
    <property type="entry name" value="RES"/>
    <property type="match status" value="1"/>
</dbReference>
<comment type="caution">
    <text evidence="2">The sequence shown here is derived from an EMBL/GenBank/DDBJ whole genome shotgun (WGS) entry which is preliminary data.</text>
</comment>
<sequence length="241" mass="25757">MAKGLASPGKDPLATASPVTAICAPSNAGIAPSPPATVAVSIMIWSLDTVIHRVHQDHYAGDQFNPGLKGNARFSPIKNALGEPVPTLYGGATFACAAMETVFHDVPFAPGLKTLDKTKLTRQVHSQVKPGADLVLADLRSKALRKLGVARGQIIDTEKDQYPTTRQWAEAIHTQCPEVQGICWTSRQDDSAQALMLFGDRVTQDVLQPAAISRNLVSDSTAYAELLRLAEQIGVDIVPGR</sequence>
<evidence type="ECO:0000313" key="3">
    <source>
        <dbReference type="Proteomes" id="UP000228593"/>
    </source>
</evidence>
<organism evidence="2 3">
    <name type="scientific">Massilia psychrophila</name>
    <dbReference type="NCBI Taxonomy" id="1603353"/>
    <lineage>
        <taxon>Bacteria</taxon>
        <taxon>Pseudomonadati</taxon>
        <taxon>Pseudomonadota</taxon>
        <taxon>Betaproteobacteria</taxon>
        <taxon>Burkholderiales</taxon>
        <taxon>Oxalobacteraceae</taxon>
        <taxon>Telluria group</taxon>
        <taxon>Massilia</taxon>
    </lineage>
</organism>
<evidence type="ECO:0000259" key="1">
    <source>
        <dbReference type="SMART" id="SM00953"/>
    </source>
</evidence>
<dbReference type="RefSeq" id="WP_099915707.1">
    <property type="nucleotide sequence ID" value="NZ_BMHS01000006.1"/>
</dbReference>
<dbReference type="OrthoDB" id="7257056at2"/>
<feature type="domain" description="RES" evidence="1">
    <location>
        <begin position="64"/>
        <end position="209"/>
    </location>
</feature>
<dbReference type="Proteomes" id="UP000228593">
    <property type="component" value="Unassembled WGS sequence"/>
</dbReference>
<name>A0A2G8T239_9BURK</name>
<reference evidence="2 3" key="1">
    <citation type="submission" date="2017-10" db="EMBL/GenBank/DDBJ databases">
        <title>Massilia psychrophilum sp. nov., a novel purple-pigmented bacterium isolated from Tianshan glacier, Xinjiang Municipality, China.</title>
        <authorList>
            <person name="Wang H."/>
        </authorList>
    </citation>
    <scope>NUCLEOTIDE SEQUENCE [LARGE SCALE GENOMIC DNA]</scope>
    <source>
        <strain evidence="2 3">JCM 30813</strain>
    </source>
</reference>
<dbReference type="AlphaFoldDB" id="A0A2G8T239"/>
<proteinExistence type="predicted"/>
<dbReference type="Pfam" id="PF08808">
    <property type="entry name" value="RES"/>
    <property type="match status" value="1"/>
</dbReference>
<dbReference type="EMBL" id="PDOB01000011">
    <property type="protein sequence ID" value="PIL40127.1"/>
    <property type="molecule type" value="Genomic_DNA"/>
</dbReference>
<keyword evidence="3" id="KW-1185">Reference proteome</keyword>
<evidence type="ECO:0000313" key="2">
    <source>
        <dbReference type="EMBL" id="PIL40127.1"/>
    </source>
</evidence>
<accession>A0A2G8T239</accession>
<protein>
    <recommendedName>
        <fullName evidence="1">RES domain-containing protein</fullName>
    </recommendedName>
</protein>
<gene>
    <name evidence="2" type="ORF">CR103_09270</name>
</gene>
<dbReference type="InterPro" id="IPR014914">
    <property type="entry name" value="RES_dom"/>
</dbReference>